<feature type="region of interest" description="Disordered" evidence="1">
    <location>
        <begin position="47"/>
        <end position="105"/>
    </location>
</feature>
<sequence length="269" mass="29719">MHVFRSPILPRPLRLLCVVDSGSAFTSASAPPSLLLRCSFSSAAVSQSRSHRPTSSSSPRPAENASPVPEESEPSQVRDKGNGSVIGKGAVSSSNSNHRSSTIKGSRIGNWQSSLFDSLFPEDASGPIRRKPIGRLDISEDSTYLPDPMEGLARRKRMDNGNWAKSRAYGPQEKMSRYGKLELGRKKPRGRLTTAPSTRRISPSPIELPSQFFFLFFLFLSSELLPFFFFLFSSFPLWLQLRAPFISSASSSHFPPLEIIDMVFPGCFS</sequence>
<evidence type="ECO:0000313" key="3">
    <source>
        <dbReference type="EMBL" id="PUU73897.1"/>
    </source>
</evidence>
<comment type="caution">
    <text evidence="3">The sequence shown here is derived from an EMBL/GenBank/DDBJ whole genome shotgun (WGS) entry which is preliminary data.</text>
</comment>
<gene>
    <name evidence="3" type="ORF">B9Z19DRAFT_497169</name>
</gene>
<evidence type="ECO:0000256" key="2">
    <source>
        <dbReference type="SAM" id="Phobius"/>
    </source>
</evidence>
<name>A0A2T6ZEH2_TUBBO</name>
<reference evidence="3 4" key="1">
    <citation type="submission" date="2017-04" db="EMBL/GenBank/DDBJ databases">
        <title>Draft genome sequence of Tuber borchii Vittad., a whitish edible truffle.</title>
        <authorList>
            <consortium name="DOE Joint Genome Institute"/>
            <person name="Murat C."/>
            <person name="Kuo A."/>
            <person name="Barry K.W."/>
            <person name="Clum A."/>
            <person name="Dockter R.B."/>
            <person name="Fauchery L."/>
            <person name="Iotti M."/>
            <person name="Kohler A."/>
            <person name="Labutti K."/>
            <person name="Lindquist E.A."/>
            <person name="Lipzen A."/>
            <person name="Ohm R.A."/>
            <person name="Wang M."/>
            <person name="Grigoriev I.V."/>
            <person name="Zambonelli A."/>
            <person name="Martin F.M."/>
        </authorList>
    </citation>
    <scope>NUCLEOTIDE SEQUENCE [LARGE SCALE GENOMIC DNA]</scope>
    <source>
        <strain evidence="3 4">Tbo3840</strain>
    </source>
</reference>
<dbReference type="OrthoDB" id="10424534at2759"/>
<dbReference type="AlphaFoldDB" id="A0A2T6ZEH2"/>
<organism evidence="3 4">
    <name type="scientific">Tuber borchii</name>
    <name type="common">White truffle</name>
    <dbReference type="NCBI Taxonomy" id="42251"/>
    <lineage>
        <taxon>Eukaryota</taxon>
        <taxon>Fungi</taxon>
        <taxon>Dikarya</taxon>
        <taxon>Ascomycota</taxon>
        <taxon>Pezizomycotina</taxon>
        <taxon>Pezizomycetes</taxon>
        <taxon>Pezizales</taxon>
        <taxon>Tuberaceae</taxon>
        <taxon>Tuber</taxon>
    </lineage>
</organism>
<dbReference type="Proteomes" id="UP000244722">
    <property type="component" value="Unassembled WGS sequence"/>
</dbReference>
<protein>
    <submittedName>
        <fullName evidence="3">Uncharacterized protein</fullName>
    </submittedName>
</protein>
<dbReference type="EMBL" id="NESQ01000335">
    <property type="protein sequence ID" value="PUU73897.1"/>
    <property type="molecule type" value="Genomic_DNA"/>
</dbReference>
<keyword evidence="2" id="KW-0812">Transmembrane</keyword>
<feature type="compositionally biased region" description="Low complexity" evidence="1">
    <location>
        <begin position="47"/>
        <end position="61"/>
    </location>
</feature>
<keyword evidence="4" id="KW-1185">Reference proteome</keyword>
<feature type="transmembrane region" description="Helical" evidence="2">
    <location>
        <begin position="212"/>
        <end position="232"/>
    </location>
</feature>
<keyword evidence="2" id="KW-1133">Transmembrane helix</keyword>
<evidence type="ECO:0000256" key="1">
    <source>
        <dbReference type="SAM" id="MobiDB-lite"/>
    </source>
</evidence>
<accession>A0A2T6ZEH2</accession>
<proteinExistence type="predicted"/>
<keyword evidence="2" id="KW-0472">Membrane</keyword>
<evidence type="ECO:0000313" key="4">
    <source>
        <dbReference type="Proteomes" id="UP000244722"/>
    </source>
</evidence>